<dbReference type="InterPro" id="IPR008928">
    <property type="entry name" value="6-hairpin_glycosidase_sf"/>
</dbReference>
<dbReference type="Proteomes" id="UP000824070">
    <property type="component" value="Unassembled WGS sequence"/>
</dbReference>
<dbReference type="SUPFAM" id="SSF48208">
    <property type="entry name" value="Six-hairpin glycosidases"/>
    <property type="match status" value="1"/>
</dbReference>
<evidence type="ECO:0000313" key="1">
    <source>
        <dbReference type="EMBL" id="HIU45398.1"/>
    </source>
</evidence>
<reference evidence="1" key="1">
    <citation type="submission" date="2020-10" db="EMBL/GenBank/DDBJ databases">
        <authorList>
            <person name="Gilroy R."/>
        </authorList>
    </citation>
    <scope>NUCLEOTIDE SEQUENCE</scope>
    <source>
        <strain evidence="1">ChiGjej1B1-22543</strain>
    </source>
</reference>
<organism evidence="1 2">
    <name type="scientific">Candidatus Alloenteromonas pullicola</name>
    <dbReference type="NCBI Taxonomy" id="2840784"/>
    <lineage>
        <taxon>Bacteria</taxon>
        <taxon>Bacillati</taxon>
        <taxon>Bacillota</taxon>
        <taxon>Bacillota incertae sedis</taxon>
        <taxon>Candidatus Alloenteromonas</taxon>
    </lineage>
</organism>
<evidence type="ECO:0000313" key="2">
    <source>
        <dbReference type="Proteomes" id="UP000824070"/>
    </source>
</evidence>
<protein>
    <submittedName>
        <fullName evidence="1">Cellobiose phosphorylase</fullName>
    </submittedName>
</protein>
<comment type="caution">
    <text evidence="1">The sequence shown here is derived from an EMBL/GenBank/DDBJ whole genome shotgun (WGS) entry which is preliminary data.</text>
</comment>
<dbReference type="EMBL" id="DVMV01000027">
    <property type="protein sequence ID" value="HIU45398.1"/>
    <property type="molecule type" value="Genomic_DNA"/>
</dbReference>
<name>A0A9D1S3S1_9FIRM</name>
<dbReference type="AlphaFoldDB" id="A0A9D1S3S1"/>
<dbReference type="GO" id="GO:0005975">
    <property type="term" value="P:carbohydrate metabolic process"/>
    <property type="evidence" value="ECO:0007669"/>
    <property type="project" value="InterPro"/>
</dbReference>
<gene>
    <name evidence="1" type="ORF">IAC52_03780</name>
</gene>
<proteinExistence type="predicted"/>
<reference evidence="1" key="2">
    <citation type="journal article" date="2021" name="PeerJ">
        <title>Extensive microbial diversity within the chicken gut microbiome revealed by metagenomics and culture.</title>
        <authorList>
            <person name="Gilroy R."/>
            <person name="Ravi A."/>
            <person name="Getino M."/>
            <person name="Pursley I."/>
            <person name="Horton D.L."/>
            <person name="Alikhan N.F."/>
            <person name="Baker D."/>
            <person name="Gharbi K."/>
            <person name="Hall N."/>
            <person name="Watson M."/>
            <person name="Adriaenssens E.M."/>
            <person name="Foster-Nyarko E."/>
            <person name="Jarju S."/>
            <person name="Secka A."/>
            <person name="Antonio M."/>
            <person name="Oren A."/>
            <person name="Chaudhuri R.R."/>
            <person name="La Ragione R."/>
            <person name="Hildebrand F."/>
            <person name="Pallen M.J."/>
        </authorList>
    </citation>
    <scope>NUCLEOTIDE SEQUENCE</scope>
    <source>
        <strain evidence="1">ChiGjej1B1-22543</strain>
    </source>
</reference>
<sequence length="1042" mass="118465">MSNYEFKDGKFIIRDFQRAKTFASFLPAVAGVDGKPMWAFYANVGQAMGGFGVNGKNSPIAPFDSANHAYCNIPVKGFRTFLRINVKKITAPFFRPAKSETLVTSKAECEIYEDEDGVYMDAVYFTIPHETYPAMVRLVEIKNTSDKPMDLEVLDGLPVFFPHGLSNVDYKELVSLMAAYCVVEGLDERTPFVKFKTSTGDNSVVSLSPEGNGYFSIEENGEKDVCIVDPLLVFGSDLTTLEPLRFKELNGKEFASQKGQTENKLPCAFTYREYHLEPGQSRRFATVYGYFEDFEKFKRAEKQLSFKAILKKRQENLDLVDSLVEPASCHTGIPLYDEAIKQSYLDNSLRGGFPYLLDDGKGGAAYYVYGRKHGDMERDYNAFNIPAEYYSSGPGNFRDVNQNRRSDLFFAPFVGDYNIRLFFTLIQADGQNPLNVKPESFNFDPEELSKALSDLSEDELDGIIKRNRYFPGEMYSYLRGKFDKEKADSLFKKILGLSHQEVEANFSEGYWVDHWTYNVDLLENYASIFPDKMEEMVFADGYRYFYSPVYVEPRSEKYVLRGDGEVRQYGAIDLKKLKEVCEKRHFDIGKTAYLKDKHGHLVTTSLAGKMLNLILVKFSTLDPDQMGIEMECEKPGWNDAMNGLPGLFASGLSESVELFRLTRFARESFESLPSHPIAMMEGQMELYDGLQKAIAGLRNGKLSRFQYWDEATTLREALRLRYLEHGEPASKEVQSKDVVALLKDMEAILEDGLFRAKELGKGILPSYLIHRAIRYDVTDKKNHLGYPVVKIHEFKTETIPPFLEASARALKLGDGLIDHKSYEAIKHSGLHDDRLGFYKTCADIDDAPFEIGRVHAFTKGWLERECNFLHMDYKYMLGLLRAGYYDLFFEEVKTNFVPFMDPEVYGRNPAEASSFIVPTCNPDESKWGQGFFARLTGANAEMLDMYVRLFAGDHIFSFKDGKLTLTLSPKLPASFFDKDGKASFRLFDKTTITYVNPKKLDLYKGGYSLCYVVDGKKVDEVSGELAEALREGKVKGIEAHIE</sequence>
<accession>A0A9D1S3S1</accession>